<reference evidence="1 2" key="1">
    <citation type="submission" date="2024-04" db="EMBL/GenBank/DDBJ databases">
        <title>Luteolibacter sp. isolated from soil.</title>
        <authorList>
            <person name="An J."/>
        </authorList>
    </citation>
    <scope>NUCLEOTIDE SEQUENCE [LARGE SCALE GENOMIC DNA]</scope>
    <source>
        <strain evidence="1 2">Y139</strain>
    </source>
</reference>
<organism evidence="1 2">
    <name type="scientific">Luteolibacter soli</name>
    <dbReference type="NCBI Taxonomy" id="3135280"/>
    <lineage>
        <taxon>Bacteria</taxon>
        <taxon>Pseudomonadati</taxon>
        <taxon>Verrucomicrobiota</taxon>
        <taxon>Verrucomicrobiia</taxon>
        <taxon>Verrucomicrobiales</taxon>
        <taxon>Verrucomicrobiaceae</taxon>
        <taxon>Luteolibacter</taxon>
    </lineage>
</organism>
<accession>A0ABU9B040</accession>
<dbReference type="InterPro" id="IPR025633">
    <property type="entry name" value="DUF4291"/>
</dbReference>
<dbReference type="RefSeq" id="WP_341407129.1">
    <property type="nucleotide sequence ID" value="NZ_JBBUKT010000011.1"/>
</dbReference>
<comment type="caution">
    <text evidence="1">The sequence shown here is derived from an EMBL/GenBank/DDBJ whole genome shotgun (WGS) entry which is preliminary data.</text>
</comment>
<protein>
    <submittedName>
        <fullName evidence="1">DUF4291 domain-containing protein</fullName>
    </submittedName>
</protein>
<keyword evidence="2" id="KW-1185">Reference proteome</keyword>
<gene>
    <name evidence="1" type="ORF">WKV53_22815</name>
</gene>
<evidence type="ECO:0000313" key="2">
    <source>
        <dbReference type="Proteomes" id="UP001371305"/>
    </source>
</evidence>
<dbReference type="Proteomes" id="UP001371305">
    <property type="component" value="Unassembled WGS sequence"/>
</dbReference>
<dbReference type="Pfam" id="PF14124">
    <property type="entry name" value="DUF4291"/>
    <property type="match status" value="1"/>
</dbReference>
<name>A0ABU9B040_9BACT</name>
<dbReference type="PANTHER" id="PTHR38567">
    <property type="entry name" value="DUF4291 DOMAIN-CONTAINING PROTEIN"/>
    <property type="match status" value="1"/>
</dbReference>
<evidence type="ECO:0000313" key="1">
    <source>
        <dbReference type="EMBL" id="MEK7953365.1"/>
    </source>
</evidence>
<proteinExistence type="predicted"/>
<sequence>MPSKHEIRANYDGESIVVYQGYSSAIADPALKAGRFVEPFSFGRMTWIKPSFLWLMHRSNWGNKSGQERTLAVTISRKGWEEALSKAVLTSYEPKAHRSRDDWHRQFEDAVVHVQWDPERTLRGAGLEYFSIQVGISRHLIRTLVDEWILKIEDLTPAVTKIHDLLRRGKADEAKRHLPAERIYPLPAPIGRHLLM</sequence>
<dbReference type="EMBL" id="JBBUKT010000011">
    <property type="protein sequence ID" value="MEK7953365.1"/>
    <property type="molecule type" value="Genomic_DNA"/>
</dbReference>
<dbReference type="PANTHER" id="PTHR38567:SF1">
    <property type="entry name" value="DUF4291 DOMAIN-CONTAINING PROTEIN"/>
    <property type="match status" value="1"/>
</dbReference>